<dbReference type="EMBL" id="ATMH01006377">
    <property type="protein sequence ID" value="EPY25988.1"/>
    <property type="molecule type" value="Genomic_DNA"/>
</dbReference>
<proteinExistence type="predicted"/>
<dbReference type="OrthoDB" id="426586at2759"/>
<evidence type="ECO:0000313" key="1">
    <source>
        <dbReference type="EMBL" id="EPY25988.1"/>
    </source>
</evidence>
<dbReference type="SUPFAM" id="SSF56300">
    <property type="entry name" value="Metallo-dependent phosphatases"/>
    <property type="match status" value="1"/>
</dbReference>
<comment type="caution">
    <text evidence="1">The sequence shown here is derived from an EMBL/GenBank/DDBJ whole genome shotgun (WGS) entry which is preliminary data.</text>
</comment>
<dbReference type="AlphaFoldDB" id="S9UAK7"/>
<dbReference type="Proteomes" id="UP000015354">
    <property type="component" value="Unassembled WGS sequence"/>
</dbReference>
<gene>
    <name evidence="1" type="ORF">STCU_06377</name>
</gene>
<name>S9UAK7_9TRYP</name>
<dbReference type="Gene3D" id="3.60.21.10">
    <property type="match status" value="1"/>
</dbReference>
<sequence>MVVRRSLSRLRICYITDIEGDVAYLQRFLQHADCPLRWEPRPRPLASSPALQYTAVRSHAPPLPAASSSSAAAVAACDAHALQYYTLGLKDDDTHFVFGGDVFDQGADLMLGQCLLDLKARYPDRVHLILGNRDINKMVMTRIVDEVDALTPVEAEDHLFGLHHYPSPQGPPSTFLADIAAAKATSTRFRSVGYAAFLAALRPETPPPPRADRVSFLRWALQHRMGGYRAFEHRRSELRQLRAADAPAPTDAEVASTFFEAARPGGVYAEYLRRGRLACVLEGILFVHGGVTAANVGFVPDVAAPLWEQPQRGRHIAEVHAWVDALEGFRRAAVDAWRRGEGTRGEALRHYALPRLFAPYSVVVGSFVEADGPRLAPLPVVHYLLSGGVSTVCSGHQPCGDAPLVVRQPGGFLMVDADNSYCGRGNALCGPTNHRGGALSFLCMEGDGAVWARGARADGRPLRTS</sequence>
<dbReference type="InterPro" id="IPR029052">
    <property type="entry name" value="Metallo-depent_PP-like"/>
</dbReference>
<dbReference type="PANTHER" id="PTHR42254:SF1">
    <property type="entry name" value="CALCINEURIN-LIKE PHOSPHOESTERASE DOMAIN-CONTAINING PROTEIN"/>
    <property type="match status" value="1"/>
</dbReference>
<dbReference type="PANTHER" id="PTHR42254">
    <property type="entry name" value="METALLOPHOS DOMAIN-CONTAINING PROTEIN"/>
    <property type="match status" value="1"/>
</dbReference>
<evidence type="ECO:0008006" key="3">
    <source>
        <dbReference type="Google" id="ProtNLM"/>
    </source>
</evidence>
<evidence type="ECO:0000313" key="2">
    <source>
        <dbReference type="Proteomes" id="UP000015354"/>
    </source>
</evidence>
<accession>S9UAK7</accession>
<keyword evidence="2" id="KW-1185">Reference proteome</keyword>
<organism evidence="1 2">
    <name type="scientific">Strigomonas culicis</name>
    <dbReference type="NCBI Taxonomy" id="28005"/>
    <lineage>
        <taxon>Eukaryota</taxon>
        <taxon>Discoba</taxon>
        <taxon>Euglenozoa</taxon>
        <taxon>Kinetoplastea</taxon>
        <taxon>Metakinetoplastina</taxon>
        <taxon>Trypanosomatida</taxon>
        <taxon>Trypanosomatidae</taxon>
        <taxon>Strigomonadinae</taxon>
        <taxon>Strigomonas</taxon>
    </lineage>
</organism>
<protein>
    <recommendedName>
        <fullName evidence="3">Calcineurin-like phosphoesterase domain-containing protein</fullName>
    </recommendedName>
</protein>
<reference evidence="1 2" key="1">
    <citation type="journal article" date="2013" name="PLoS ONE">
        <title>Predicting the Proteins of Angomonas deanei, Strigomonas culicis and Their Respective Endosymbionts Reveals New Aspects of the Trypanosomatidae Family.</title>
        <authorList>
            <person name="Motta M.C."/>
            <person name="Martins A.C."/>
            <person name="de Souza S.S."/>
            <person name="Catta-Preta C.M."/>
            <person name="Silva R."/>
            <person name="Klein C.C."/>
            <person name="de Almeida L.G."/>
            <person name="de Lima Cunha O."/>
            <person name="Ciapina L.P."/>
            <person name="Brocchi M."/>
            <person name="Colabardini A.C."/>
            <person name="de Araujo Lima B."/>
            <person name="Machado C.R."/>
            <person name="de Almeida Soares C.M."/>
            <person name="Probst C.M."/>
            <person name="de Menezes C.B."/>
            <person name="Thompson C.E."/>
            <person name="Bartholomeu D.C."/>
            <person name="Gradia D.F."/>
            <person name="Pavoni D.P."/>
            <person name="Grisard E.C."/>
            <person name="Fantinatti-Garboggini F."/>
            <person name="Marchini F.K."/>
            <person name="Rodrigues-Luiz G.F."/>
            <person name="Wagner G."/>
            <person name="Goldman G.H."/>
            <person name="Fietto J.L."/>
            <person name="Elias M.C."/>
            <person name="Goldman M.H."/>
            <person name="Sagot M.F."/>
            <person name="Pereira M."/>
            <person name="Stoco P.H."/>
            <person name="de Mendonca-Neto R.P."/>
            <person name="Teixeira S.M."/>
            <person name="Maciel T.E."/>
            <person name="de Oliveira Mendes T.A."/>
            <person name="Urmenyi T.P."/>
            <person name="de Souza W."/>
            <person name="Schenkman S."/>
            <person name="de Vasconcelos A.T."/>
        </authorList>
    </citation>
    <scope>NUCLEOTIDE SEQUENCE [LARGE SCALE GENOMIC DNA]</scope>
</reference>